<feature type="domain" description="TF-B3" evidence="7">
    <location>
        <begin position="432"/>
        <end position="532"/>
    </location>
</feature>
<dbReference type="GO" id="GO:0005634">
    <property type="term" value="C:nucleus"/>
    <property type="evidence" value="ECO:0007669"/>
    <property type="project" value="UniProtKB-SubCell"/>
</dbReference>
<feature type="domain" description="TF-B3" evidence="7">
    <location>
        <begin position="285"/>
        <end position="384"/>
    </location>
</feature>
<protein>
    <recommendedName>
        <fullName evidence="7">TF-B3 domain-containing protein</fullName>
    </recommendedName>
</protein>
<organism evidence="8 9">
    <name type="scientific">Zostera marina</name>
    <name type="common">Eelgrass</name>
    <dbReference type="NCBI Taxonomy" id="29655"/>
    <lineage>
        <taxon>Eukaryota</taxon>
        <taxon>Viridiplantae</taxon>
        <taxon>Streptophyta</taxon>
        <taxon>Embryophyta</taxon>
        <taxon>Tracheophyta</taxon>
        <taxon>Spermatophyta</taxon>
        <taxon>Magnoliopsida</taxon>
        <taxon>Liliopsida</taxon>
        <taxon>Zosteraceae</taxon>
        <taxon>Zostera</taxon>
    </lineage>
</organism>
<keyword evidence="5" id="KW-0804">Transcription</keyword>
<dbReference type="SMART" id="SM01019">
    <property type="entry name" value="B3"/>
    <property type="match status" value="3"/>
</dbReference>
<evidence type="ECO:0000256" key="5">
    <source>
        <dbReference type="ARBA" id="ARBA00023163"/>
    </source>
</evidence>
<keyword evidence="2" id="KW-0677">Repeat</keyword>
<evidence type="ECO:0000259" key="7">
    <source>
        <dbReference type="PROSITE" id="PS50863"/>
    </source>
</evidence>
<evidence type="ECO:0000256" key="6">
    <source>
        <dbReference type="ARBA" id="ARBA00023242"/>
    </source>
</evidence>
<evidence type="ECO:0000256" key="4">
    <source>
        <dbReference type="ARBA" id="ARBA00023125"/>
    </source>
</evidence>
<keyword evidence="6" id="KW-0539">Nucleus</keyword>
<dbReference type="GO" id="GO:0003677">
    <property type="term" value="F:DNA binding"/>
    <property type="evidence" value="ECO:0007669"/>
    <property type="project" value="UniProtKB-KW"/>
</dbReference>
<dbReference type="InterPro" id="IPR003340">
    <property type="entry name" value="B3_DNA-bd"/>
</dbReference>
<feature type="domain" description="TF-B3" evidence="7">
    <location>
        <begin position="7"/>
        <end position="101"/>
    </location>
</feature>
<dbReference type="Gene3D" id="2.40.330.10">
    <property type="entry name" value="DNA-binding pseudobarrel domain"/>
    <property type="match status" value="3"/>
</dbReference>
<gene>
    <name evidence="8" type="ORF">ZOSMA_127G00120</name>
</gene>
<dbReference type="PANTHER" id="PTHR31674:SF62">
    <property type="entry name" value="B3 DOMAIN-CONTAINING PROTEIN REM14-RELATED"/>
    <property type="match status" value="1"/>
</dbReference>
<dbReference type="EMBL" id="LFYR01000304">
    <property type="protein sequence ID" value="KMZ74491.1"/>
    <property type="molecule type" value="Genomic_DNA"/>
</dbReference>
<comment type="subcellular location">
    <subcellularLocation>
        <location evidence="1">Nucleus</location>
    </subcellularLocation>
</comment>
<dbReference type="STRING" id="29655.A0A0K9PZN8"/>
<evidence type="ECO:0000313" key="8">
    <source>
        <dbReference type="EMBL" id="KMZ74491.1"/>
    </source>
</evidence>
<dbReference type="PANTHER" id="PTHR31674">
    <property type="entry name" value="B3 DOMAIN-CONTAINING PROTEIN REM-LIKE 3-RELATED"/>
    <property type="match status" value="1"/>
</dbReference>
<proteinExistence type="predicted"/>
<dbReference type="Pfam" id="PF02362">
    <property type="entry name" value="B3"/>
    <property type="match status" value="3"/>
</dbReference>
<dbReference type="InterPro" id="IPR015300">
    <property type="entry name" value="DNA-bd_pseudobarrel_sf"/>
</dbReference>
<dbReference type="InterPro" id="IPR039218">
    <property type="entry name" value="REM_fam"/>
</dbReference>
<dbReference type="SUPFAM" id="SSF101936">
    <property type="entry name" value="DNA-binding pseudobarrel domain"/>
    <property type="match status" value="3"/>
</dbReference>
<dbReference type="Proteomes" id="UP000036987">
    <property type="component" value="Unassembled WGS sequence"/>
</dbReference>
<dbReference type="PROSITE" id="PS50863">
    <property type="entry name" value="B3"/>
    <property type="match status" value="3"/>
</dbReference>
<evidence type="ECO:0000313" key="9">
    <source>
        <dbReference type="Proteomes" id="UP000036987"/>
    </source>
</evidence>
<dbReference type="AlphaFoldDB" id="A0A0K9PZN8"/>
<sequence length="535" mass="62162">MIDVGETNEFFKVLLDGFNEKLRIPDKFVSSFFREQGKVNLCSSILGKIWCVEIRQHSDGLYFSGDGWIEFVQDHDLHFGYFLVFVCHQNINFFVKSFDHSGCRKLYTPINDHVEQSNFSEERNNLSEARCAAFTRENNFKEGDVCNFKLVSRVDLSVKEENSNVPGRNITQRGRNKSETVTLKPKVMKKEKTNVEKFLKAMKKPQFKISTQPSYIDKKLMHFADRFHDTDINETTCSTTDERFSAKFRKEGDSSFSRRNFSRKTTGDQLKKSVANILNVIKKPQFKKSMARSYIYKNFMSFPSSFRDANNLFDINEVILTNNNGCWAVKFCHCFRKNGILYSFFSGGWSVFKLENNLKEGDVCIFELSSTYENRANFIVTKEMNLSRNYDHSNVSRQKKCRKVNISETTTLKLMATKKRIVEKSLKVKQKPNFKINMTHTSINNYLHFPQAFRDANNLSTINEVILTNTNGYWPVKFYQRISRKNGYVRSVFSSGWVIFTRENNLKIGDVCCFELSSTNESKAIFSVTKLSAFD</sequence>
<evidence type="ECO:0000256" key="3">
    <source>
        <dbReference type="ARBA" id="ARBA00023015"/>
    </source>
</evidence>
<keyword evidence="9" id="KW-1185">Reference proteome</keyword>
<dbReference type="OrthoDB" id="590488at2759"/>
<evidence type="ECO:0000256" key="2">
    <source>
        <dbReference type="ARBA" id="ARBA00022737"/>
    </source>
</evidence>
<name>A0A0K9PZN8_ZOSMR</name>
<accession>A0A0K9PZN8</accession>
<keyword evidence="4" id="KW-0238">DNA-binding</keyword>
<reference evidence="9" key="1">
    <citation type="journal article" date="2016" name="Nature">
        <title>The genome of the seagrass Zostera marina reveals angiosperm adaptation to the sea.</title>
        <authorList>
            <person name="Olsen J.L."/>
            <person name="Rouze P."/>
            <person name="Verhelst B."/>
            <person name="Lin Y.-C."/>
            <person name="Bayer T."/>
            <person name="Collen J."/>
            <person name="Dattolo E."/>
            <person name="De Paoli E."/>
            <person name="Dittami S."/>
            <person name="Maumus F."/>
            <person name="Michel G."/>
            <person name="Kersting A."/>
            <person name="Lauritano C."/>
            <person name="Lohaus R."/>
            <person name="Toepel M."/>
            <person name="Tonon T."/>
            <person name="Vanneste K."/>
            <person name="Amirebrahimi M."/>
            <person name="Brakel J."/>
            <person name="Bostroem C."/>
            <person name="Chovatia M."/>
            <person name="Grimwood J."/>
            <person name="Jenkins J.W."/>
            <person name="Jueterbock A."/>
            <person name="Mraz A."/>
            <person name="Stam W.T."/>
            <person name="Tice H."/>
            <person name="Bornberg-Bauer E."/>
            <person name="Green P.J."/>
            <person name="Pearson G.A."/>
            <person name="Procaccini G."/>
            <person name="Duarte C.M."/>
            <person name="Schmutz J."/>
            <person name="Reusch T.B.H."/>
            <person name="Van de Peer Y."/>
        </authorList>
    </citation>
    <scope>NUCLEOTIDE SEQUENCE [LARGE SCALE GENOMIC DNA]</scope>
    <source>
        <strain evidence="9">cv. Finnish</strain>
    </source>
</reference>
<dbReference type="CDD" id="cd10017">
    <property type="entry name" value="B3_DNA"/>
    <property type="match status" value="3"/>
</dbReference>
<keyword evidence="3" id="KW-0805">Transcription regulation</keyword>
<comment type="caution">
    <text evidence="8">The sequence shown here is derived from an EMBL/GenBank/DDBJ whole genome shotgun (WGS) entry which is preliminary data.</text>
</comment>
<evidence type="ECO:0000256" key="1">
    <source>
        <dbReference type="ARBA" id="ARBA00004123"/>
    </source>
</evidence>